<organism evidence="1 2">
    <name type="scientific">Salipiger pallidus</name>
    <dbReference type="NCBI Taxonomy" id="1775170"/>
    <lineage>
        <taxon>Bacteria</taxon>
        <taxon>Pseudomonadati</taxon>
        <taxon>Pseudomonadota</taxon>
        <taxon>Alphaproteobacteria</taxon>
        <taxon>Rhodobacterales</taxon>
        <taxon>Roseobacteraceae</taxon>
        <taxon>Salipiger</taxon>
    </lineage>
</organism>
<proteinExistence type="predicted"/>
<reference evidence="1" key="2">
    <citation type="submission" date="2020-09" db="EMBL/GenBank/DDBJ databases">
        <authorList>
            <person name="Sun Q."/>
            <person name="Zhou Y."/>
        </authorList>
    </citation>
    <scope>NUCLEOTIDE SEQUENCE</scope>
    <source>
        <strain evidence="1">CGMCC 1.15762</strain>
    </source>
</reference>
<dbReference type="RefSeq" id="WP_188790703.1">
    <property type="nucleotide sequence ID" value="NZ_BMJV01000005.1"/>
</dbReference>
<protein>
    <submittedName>
        <fullName evidence="1">Uncharacterized protein</fullName>
    </submittedName>
</protein>
<accession>A0A8J2ZKN3</accession>
<dbReference type="EMBL" id="BMJV01000005">
    <property type="protein sequence ID" value="GGG76477.1"/>
    <property type="molecule type" value="Genomic_DNA"/>
</dbReference>
<dbReference type="Gene3D" id="3.40.190.10">
    <property type="entry name" value="Periplasmic binding protein-like II"/>
    <property type="match status" value="2"/>
</dbReference>
<evidence type="ECO:0000313" key="2">
    <source>
        <dbReference type="Proteomes" id="UP000617145"/>
    </source>
</evidence>
<comment type="caution">
    <text evidence="1">The sequence shown here is derived from an EMBL/GenBank/DDBJ whole genome shotgun (WGS) entry which is preliminary data.</text>
</comment>
<dbReference type="SUPFAM" id="SSF53850">
    <property type="entry name" value="Periplasmic binding protein-like II"/>
    <property type="match status" value="1"/>
</dbReference>
<reference evidence="1" key="1">
    <citation type="journal article" date="2014" name="Int. J. Syst. Evol. Microbiol.">
        <title>Complete genome sequence of Corynebacterium casei LMG S-19264T (=DSM 44701T), isolated from a smear-ripened cheese.</title>
        <authorList>
            <consortium name="US DOE Joint Genome Institute (JGI-PGF)"/>
            <person name="Walter F."/>
            <person name="Albersmeier A."/>
            <person name="Kalinowski J."/>
            <person name="Ruckert C."/>
        </authorList>
    </citation>
    <scope>NUCLEOTIDE SEQUENCE</scope>
    <source>
        <strain evidence="1">CGMCC 1.15762</strain>
    </source>
</reference>
<name>A0A8J2ZKN3_9RHOB</name>
<keyword evidence="2" id="KW-1185">Reference proteome</keyword>
<dbReference type="Proteomes" id="UP000617145">
    <property type="component" value="Unassembled WGS sequence"/>
</dbReference>
<evidence type="ECO:0000313" key="1">
    <source>
        <dbReference type="EMBL" id="GGG76477.1"/>
    </source>
</evidence>
<gene>
    <name evidence="1" type="ORF">GCM10011415_26510</name>
</gene>
<dbReference type="AlphaFoldDB" id="A0A8J2ZKN3"/>
<sequence>MLTAMLAGRFDMVSSSVSRTHKRVEPADFFVTQVYVANGVGVAVHTANTDITS</sequence>